<keyword evidence="2" id="KW-0012">Acyltransferase</keyword>
<dbReference type="InterPro" id="IPR000182">
    <property type="entry name" value="GNAT_dom"/>
</dbReference>
<dbReference type="InterPro" id="IPR016181">
    <property type="entry name" value="Acyl_CoA_acyltransferase"/>
</dbReference>
<evidence type="ECO:0000256" key="1">
    <source>
        <dbReference type="ARBA" id="ARBA00022679"/>
    </source>
</evidence>
<dbReference type="PROSITE" id="PS51186">
    <property type="entry name" value="GNAT"/>
    <property type="match status" value="1"/>
</dbReference>
<dbReference type="EMBL" id="PGFF01000001">
    <property type="protein sequence ID" value="PJJ72915.1"/>
    <property type="molecule type" value="Genomic_DNA"/>
</dbReference>
<dbReference type="Pfam" id="PF00583">
    <property type="entry name" value="Acetyltransf_1"/>
    <property type="match status" value="1"/>
</dbReference>
<evidence type="ECO:0000259" key="3">
    <source>
        <dbReference type="PROSITE" id="PS51186"/>
    </source>
</evidence>
<dbReference type="SUPFAM" id="SSF55729">
    <property type="entry name" value="Acyl-CoA N-acyltransferases (Nat)"/>
    <property type="match status" value="2"/>
</dbReference>
<gene>
    <name evidence="4" type="ORF">CLV46_2494</name>
</gene>
<feature type="domain" description="N-acetyltransferase" evidence="3">
    <location>
        <begin position="22"/>
        <end position="188"/>
    </location>
</feature>
<proteinExistence type="predicted"/>
<dbReference type="RefSeq" id="WP_170028570.1">
    <property type="nucleotide sequence ID" value="NZ_PGFF01000001.1"/>
</dbReference>
<evidence type="ECO:0000256" key="2">
    <source>
        <dbReference type="ARBA" id="ARBA00023315"/>
    </source>
</evidence>
<accession>A0A2M9CLZ0</accession>
<evidence type="ECO:0000313" key="5">
    <source>
        <dbReference type="Proteomes" id="UP000228758"/>
    </source>
</evidence>
<dbReference type="PANTHER" id="PTHR43877">
    <property type="entry name" value="AMINOALKYLPHOSPHONATE N-ACETYLTRANSFERASE-RELATED-RELATED"/>
    <property type="match status" value="1"/>
</dbReference>
<name>A0A2M9CLZ0_9MICO</name>
<dbReference type="CDD" id="cd04301">
    <property type="entry name" value="NAT_SF"/>
    <property type="match status" value="1"/>
</dbReference>
<dbReference type="GO" id="GO:0016747">
    <property type="term" value="F:acyltransferase activity, transferring groups other than amino-acyl groups"/>
    <property type="evidence" value="ECO:0007669"/>
    <property type="project" value="InterPro"/>
</dbReference>
<dbReference type="Proteomes" id="UP000228758">
    <property type="component" value="Unassembled WGS sequence"/>
</dbReference>
<dbReference type="AlphaFoldDB" id="A0A2M9CLZ0"/>
<comment type="caution">
    <text evidence="4">The sequence shown here is derived from an EMBL/GenBank/DDBJ whole genome shotgun (WGS) entry which is preliminary data.</text>
</comment>
<keyword evidence="5" id="KW-1185">Reference proteome</keyword>
<dbReference type="InterPro" id="IPR050832">
    <property type="entry name" value="Bact_Acetyltransf"/>
</dbReference>
<reference evidence="4 5" key="1">
    <citation type="submission" date="2017-11" db="EMBL/GenBank/DDBJ databases">
        <title>Genomic Encyclopedia of Archaeal and Bacterial Type Strains, Phase II (KMG-II): From Individual Species to Whole Genera.</title>
        <authorList>
            <person name="Goeker M."/>
        </authorList>
    </citation>
    <scope>NUCLEOTIDE SEQUENCE [LARGE SCALE GENOMIC DNA]</scope>
    <source>
        <strain evidence="4 5">DSM 27393</strain>
    </source>
</reference>
<organism evidence="4 5">
    <name type="scientific">Diaminobutyricimonas aerilata</name>
    <dbReference type="NCBI Taxonomy" id="1162967"/>
    <lineage>
        <taxon>Bacteria</taxon>
        <taxon>Bacillati</taxon>
        <taxon>Actinomycetota</taxon>
        <taxon>Actinomycetes</taxon>
        <taxon>Micrococcales</taxon>
        <taxon>Microbacteriaceae</taxon>
        <taxon>Diaminobutyricimonas</taxon>
    </lineage>
</organism>
<evidence type="ECO:0000313" key="4">
    <source>
        <dbReference type="EMBL" id="PJJ72915.1"/>
    </source>
</evidence>
<sequence length="394" mass="42823">MSRFVIEPVPIPATIDAPDAEAFLGTIDVRNAVETEGFGTDEFEYPAAELLPGWLDPYEPKLLFAARADDRIVARGTIQFALGSDTDTAWISVQVLPDYRHLGIGRALADLLEDLAHDRGCTRVIVYTVSRDGAGPRIPAPTGFGSVPLGNAEVRFLLARGYSLEQVERASRLALPLADGVLEAHRVEADAAAGADYRVEGWSDLTPERRHADMAHLRTRMSTDAPSAGLDEPEDPWSVERLIESERGRLGTVTVLTSAVEHIPSGRLVGFTQLLVPLDTRRPVVQQDTLVLREHRGHRLGMLLKIANLQQLRAGGYPHPSVTTVNAEENRHMLSINEALGFVPLAYEGAWLKATSAPCPLDRGPELPATVEMPIIGAPDAVAGSERRGELQRG</sequence>
<protein>
    <submittedName>
        <fullName evidence="4">Putative N-acetyltransferase YhbS</fullName>
    </submittedName>
</protein>
<dbReference type="Gene3D" id="3.40.630.30">
    <property type="match status" value="1"/>
</dbReference>
<keyword evidence="1 4" id="KW-0808">Transferase</keyword>